<feature type="compositionally biased region" description="Basic and acidic residues" evidence="7">
    <location>
        <begin position="1367"/>
        <end position="1384"/>
    </location>
</feature>
<feature type="compositionally biased region" description="Low complexity" evidence="7">
    <location>
        <begin position="625"/>
        <end position="678"/>
    </location>
</feature>
<feature type="compositionally biased region" description="Basic residues" evidence="7">
    <location>
        <begin position="113"/>
        <end position="130"/>
    </location>
</feature>
<feature type="compositionally biased region" description="Low complexity" evidence="7">
    <location>
        <begin position="599"/>
        <end position="613"/>
    </location>
</feature>
<keyword evidence="10" id="KW-1185">Reference proteome</keyword>
<keyword evidence="5" id="KW-0804">Transcription</keyword>
<feature type="region of interest" description="Disordered" evidence="7">
    <location>
        <begin position="1167"/>
        <end position="1246"/>
    </location>
</feature>
<accession>A0A8J2I8B5</accession>
<dbReference type="Proteomes" id="UP000676310">
    <property type="component" value="Unassembled WGS sequence"/>
</dbReference>
<dbReference type="InterPro" id="IPR015943">
    <property type="entry name" value="WD40/YVTN_repeat-like_dom_sf"/>
</dbReference>
<feature type="compositionally biased region" description="Polar residues" evidence="7">
    <location>
        <begin position="1279"/>
        <end position="1288"/>
    </location>
</feature>
<keyword evidence="6" id="KW-0539">Nucleus</keyword>
<evidence type="ECO:0000313" key="9">
    <source>
        <dbReference type="EMBL" id="CAG5156689.1"/>
    </source>
</evidence>
<dbReference type="GO" id="GO:0005634">
    <property type="term" value="C:nucleus"/>
    <property type="evidence" value="ECO:0007669"/>
    <property type="project" value="UniProtKB-SubCell"/>
</dbReference>
<name>A0A8J2I8B5_9PLEO</name>
<dbReference type="GO" id="GO:0003723">
    <property type="term" value="F:RNA binding"/>
    <property type="evidence" value="ECO:0007669"/>
    <property type="project" value="UniProtKB-KW"/>
</dbReference>
<dbReference type="Gene3D" id="2.130.10.10">
    <property type="entry name" value="YVTN repeat-like/Quinoprotein amine dehydrogenase"/>
    <property type="match status" value="1"/>
</dbReference>
<protein>
    <recommendedName>
        <fullName evidence="8">Gem-associated protein 5 TPR domain-containing protein</fullName>
    </recommendedName>
</protein>
<dbReference type="RefSeq" id="XP_043168032.1">
    <property type="nucleotide sequence ID" value="XM_043312097.1"/>
</dbReference>
<comment type="caution">
    <text evidence="9">The sequence shown here is derived from an EMBL/GenBank/DDBJ whole genome shotgun (WGS) entry which is preliminary data.</text>
</comment>
<keyword evidence="4" id="KW-0805">Transcription regulation</keyword>
<evidence type="ECO:0000256" key="2">
    <source>
        <dbReference type="ARBA" id="ARBA00022553"/>
    </source>
</evidence>
<feature type="region of interest" description="Disordered" evidence="7">
    <location>
        <begin position="990"/>
        <end position="1068"/>
    </location>
</feature>
<feature type="compositionally biased region" description="Basic and acidic residues" evidence="7">
    <location>
        <begin position="1314"/>
        <end position="1328"/>
    </location>
</feature>
<gene>
    <name evidence="9" type="ORF">ALTATR162_LOCUS4486</name>
</gene>
<evidence type="ECO:0000256" key="7">
    <source>
        <dbReference type="SAM" id="MobiDB-lite"/>
    </source>
</evidence>
<feature type="compositionally biased region" description="Low complexity" evidence="7">
    <location>
        <begin position="1"/>
        <end position="37"/>
    </location>
</feature>
<evidence type="ECO:0000256" key="5">
    <source>
        <dbReference type="ARBA" id="ARBA00023163"/>
    </source>
</evidence>
<organism evidence="9 10">
    <name type="scientific">Alternaria atra</name>
    <dbReference type="NCBI Taxonomy" id="119953"/>
    <lineage>
        <taxon>Eukaryota</taxon>
        <taxon>Fungi</taxon>
        <taxon>Dikarya</taxon>
        <taxon>Ascomycota</taxon>
        <taxon>Pezizomycotina</taxon>
        <taxon>Dothideomycetes</taxon>
        <taxon>Pleosporomycetidae</taxon>
        <taxon>Pleosporales</taxon>
        <taxon>Pleosporineae</taxon>
        <taxon>Pleosporaceae</taxon>
        <taxon>Alternaria</taxon>
        <taxon>Alternaria sect. Ulocladioides</taxon>
    </lineage>
</organism>
<feature type="region of interest" description="Disordered" evidence="7">
    <location>
        <begin position="108"/>
        <end position="137"/>
    </location>
</feature>
<dbReference type="Pfam" id="PF23774">
    <property type="entry name" value="TPR_GEMI5"/>
    <property type="match status" value="1"/>
</dbReference>
<keyword evidence="3" id="KW-0694">RNA-binding</keyword>
<evidence type="ECO:0000313" key="10">
    <source>
        <dbReference type="Proteomes" id="UP000676310"/>
    </source>
</evidence>
<evidence type="ECO:0000259" key="8">
    <source>
        <dbReference type="Pfam" id="PF23774"/>
    </source>
</evidence>
<proteinExistence type="predicted"/>
<feature type="region of interest" description="Disordered" evidence="7">
    <location>
        <begin position="1485"/>
        <end position="1518"/>
    </location>
</feature>
<dbReference type="SUPFAM" id="SSF50978">
    <property type="entry name" value="WD40 repeat-like"/>
    <property type="match status" value="1"/>
</dbReference>
<feature type="compositionally biased region" description="Low complexity" evidence="7">
    <location>
        <begin position="1593"/>
        <end position="1604"/>
    </location>
</feature>
<comment type="subcellular location">
    <subcellularLocation>
        <location evidence="1">Nucleus</location>
    </subcellularLocation>
</comment>
<dbReference type="PANTHER" id="PTHR15528:SF11">
    <property type="entry name" value="FI18188P1"/>
    <property type="match status" value="1"/>
</dbReference>
<dbReference type="EMBL" id="CAJRGZ010000017">
    <property type="protein sequence ID" value="CAG5156689.1"/>
    <property type="molecule type" value="Genomic_DNA"/>
</dbReference>
<dbReference type="InterPro" id="IPR036322">
    <property type="entry name" value="WD40_repeat_dom_sf"/>
</dbReference>
<feature type="region of interest" description="Disordered" evidence="7">
    <location>
        <begin position="521"/>
        <end position="553"/>
    </location>
</feature>
<feature type="compositionally biased region" description="Polar residues" evidence="7">
    <location>
        <begin position="998"/>
        <end position="1007"/>
    </location>
</feature>
<evidence type="ECO:0000256" key="4">
    <source>
        <dbReference type="ARBA" id="ARBA00023015"/>
    </source>
</evidence>
<dbReference type="PANTHER" id="PTHR15528">
    <property type="entry name" value="PEROXISOME PROLIFERATOR ACTIVATED RECEPTOR GAMMA COACTIVATOR 1 PGC-1 -RELATED"/>
    <property type="match status" value="1"/>
</dbReference>
<feature type="region of interest" description="Disordered" evidence="7">
    <location>
        <begin position="1"/>
        <end position="63"/>
    </location>
</feature>
<feature type="compositionally biased region" description="Basic and acidic residues" evidence="7">
    <location>
        <begin position="679"/>
        <end position="695"/>
    </location>
</feature>
<feature type="compositionally biased region" description="Basic and acidic residues" evidence="7">
    <location>
        <begin position="1039"/>
        <end position="1059"/>
    </location>
</feature>
<feature type="region of interest" description="Disordered" evidence="7">
    <location>
        <begin position="1707"/>
        <end position="1753"/>
    </location>
</feature>
<feature type="region of interest" description="Disordered" evidence="7">
    <location>
        <begin position="183"/>
        <end position="202"/>
    </location>
</feature>
<feature type="compositionally biased region" description="Polar residues" evidence="7">
    <location>
        <begin position="183"/>
        <end position="197"/>
    </location>
</feature>
<dbReference type="GO" id="GO:0003712">
    <property type="term" value="F:transcription coregulator activity"/>
    <property type="evidence" value="ECO:0007669"/>
    <property type="project" value="InterPro"/>
</dbReference>
<dbReference type="GeneID" id="67016158"/>
<feature type="region of interest" description="Disordered" evidence="7">
    <location>
        <begin position="1573"/>
        <end position="1622"/>
    </location>
</feature>
<dbReference type="InterPro" id="IPR034605">
    <property type="entry name" value="PGC-1"/>
</dbReference>
<evidence type="ECO:0000256" key="6">
    <source>
        <dbReference type="ARBA" id="ARBA00023242"/>
    </source>
</evidence>
<feature type="compositionally biased region" description="Basic and acidic residues" evidence="7">
    <location>
        <begin position="1394"/>
        <end position="1406"/>
    </location>
</feature>
<feature type="domain" description="Gem-associated protein 5 TPR" evidence="8">
    <location>
        <begin position="733"/>
        <end position="888"/>
    </location>
</feature>
<evidence type="ECO:0000256" key="3">
    <source>
        <dbReference type="ARBA" id="ARBA00022884"/>
    </source>
</evidence>
<dbReference type="InterPro" id="IPR056421">
    <property type="entry name" value="TPR_GEMI5"/>
</dbReference>
<dbReference type="GO" id="GO:0045944">
    <property type="term" value="P:positive regulation of transcription by RNA polymerase II"/>
    <property type="evidence" value="ECO:0007669"/>
    <property type="project" value="TreeGrafter"/>
</dbReference>
<keyword evidence="2" id="KW-0597">Phosphoprotein</keyword>
<sequence length="1753" mass="190964">MHFESSPGSSPSKSLPISISPRNMSSPTSSLYSNYSTEASSSRGSTCAYPSWPTGPSLDHRSAPSSYISDADLFGEDFDDDFACPFLDKAPAPPRVYPTATALPVLPPLYAPKKPKSERRRSSGKQRRTSKPMTPISESPEQCYLPFCDYINVIIAGARVSIALAWLSPMSYPALTMSTGLRQRANSNSMKSNSVRSTDVKLKPPTPGQDEFAFEPCAATGSFLLYAQRNVILCLHHDTLAVERRFDRHREDVSWISVDTTSERGAGRLVVSYDAGSTAIVWDLFTGDEVARFASYEQIRVATWMRNGNVAFGNAQGNIILFEPSTSEHLSARTIFDPITALAPASDCRTFAIGYLNGSILIATLQPSFTILHTLTTPRNPSPIAGLAWHGSSSKQKSEMLAAQTSDGDLRVWSVPKAQHGSDAPCVIRVLNQKEQREPGPCWFAWSKNGRIVQYTEGQTCAWDVRTKRVSYETVPTTDGIAAICNYGPTATLFTIGRNSSIQQYDINPSNGPATMVANVQHAPANTPPSPPSSLDEQKQQMETPLTALPSKTIPLMLAESESSADEGVAMSPLQKIALEMDQLEEERRDRVGPLSPVSSRGSQSSRSSGSGRAPRYRYDRPSHGSASQRSTRSKSSGGSGTIFSSGTSSLTGTSTRESVSIRSISSAASSSRYGSSALRKEVLRSPDESKKNQHMDLFPFTKTRLSDVPFRPTDLGPERTPDDLRRNMLKVVFGWDQDIEDLVQDELARHAPGSAAAVLLSKWLGDLGADLMASMVGSESMTSSDWMLLALSNMGQGSQKKVGEAFVQRLLEKGDIHPAVAIFLGLGEHNDAIEVYVSRKYYMEAILLTCLTFPTDWQRQSFLVRKWGEYAVQHGKAELAVRCFSCMGLETTEPWFSPRAQDAVFSAQKQALLGSQMSPPLSPPSGSVGSSRVAARMASLKLVTDFTRGPQPKQIVREEDEKTPMHAGVTPIAESAISPAVGHHAWLGRAARDASREPSSARTATPGSYGRKRFPSRSDNGRKTTNNEILASLAIPDRGQRGESHPRTAVDNIGREAETLPFSTRRATSGSKDFVLSATTFNPGKSSDHLPSPAVGVFDALKEKHSESRGSSRSRNIQELHLDMKDNIVEIGPETGYTNRLSPPLTGASIKSAKARSIDQYISSLDEANHYSQNRTNSRNEERPASRTARTRSRTREESQNRGRSGVRYIRPAKRSPSSPVPMSPEDAGIYSMNKKEAGTSTEDFDDERFYKMSIASPVVTESVASTRTARSRARQGVSKTRSSSKAATRRTESPEGATRARSKGTSRASSRRPAEGRGRSAVRGEHSPVSPQPMQRDDAEAFIDYEPVRPRHRSGSRRPSGSAADSRRETSPERRAPRDRSMSRKATPALRESSRTRGYGRDASPESLTSGRSGVSRMRPPTLSRRALAARELEERRLSLARRPSAPVIPHPGDLAFRPISHERSNTDDMLNSMSLYRDPIQRSQTADPEMTKRYSPTNRMGGAGPTSTTSVPIGLPANPRAMRHPRYMTADPNEEDDIPAVPSIPDNMQHQGSNSTETDDIGPLLPATTFGQPIAPPSRSVSAPPQDILPSSSYNSPTYPSIGRRPSLGGSRGHARQNTMPDVLPQINYKRHSPPPITASIAETIHESQAHENQVIVIDQDDRDRAPPLLSQLQHLAIPPPPPPPPLNLGGGNGIGMINIAIEGNSPSEKPMEVSPTQASATGSPHAHRRGRGSHQSRASARQIPACYSR</sequence>
<dbReference type="OrthoDB" id="7326421at2759"/>
<evidence type="ECO:0000256" key="1">
    <source>
        <dbReference type="ARBA" id="ARBA00004123"/>
    </source>
</evidence>
<feature type="region of interest" description="Disordered" evidence="7">
    <location>
        <begin position="1261"/>
        <end position="1426"/>
    </location>
</feature>
<dbReference type="FunFam" id="2.130.10.10:FF:000577">
    <property type="entry name" value="WD domain G-beta repeat protein"/>
    <property type="match status" value="1"/>
</dbReference>
<reference evidence="9" key="1">
    <citation type="submission" date="2021-05" db="EMBL/GenBank/DDBJ databases">
        <authorList>
            <person name="Stam R."/>
        </authorList>
    </citation>
    <scope>NUCLEOTIDE SEQUENCE</scope>
    <source>
        <strain evidence="9">CS162</strain>
    </source>
</reference>
<feature type="region of interest" description="Disordered" evidence="7">
    <location>
        <begin position="584"/>
        <end position="698"/>
    </location>
</feature>
<feature type="compositionally biased region" description="Basic residues" evidence="7">
    <location>
        <begin position="1729"/>
        <end position="1738"/>
    </location>
</feature>